<dbReference type="VEuPathDB" id="PlasmoDB:PCYB_083850"/>
<dbReference type="GeneID" id="14692576"/>
<dbReference type="RefSeq" id="XP_004222171.1">
    <property type="nucleotide sequence ID" value="XM_004222123.1"/>
</dbReference>
<evidence type="ECO:0000313" key="1">
    <source>
        <dbReference type="EMBL" id="GAB66224.1"/>
    </source>
</evidence>
<organism evidence="1 2">
    <name type="scientific">Plasmodium cynomolgi (strain B)</name>
    <dbReference type="NCBI Taxonomy" id="1120755"/>
    <lineage>
        <taxon>Eukaryota</taxon>
        <taxon>Sar</taxon>
        <taxon>Alveolata</taxon>
        <taxon>Apicomplexa</taxon>
        <taxon>Aconoidasida</taxon>
        <taxon>Haemosporida</taxon>
        <taxon>Plasmodiidae</taxon>
        <taxon>Plasmodium</taxon>
        <taxon>Plasmodium (Plasmodium)</taxon>
    </lineage>
</organism>
<sequence>MLNSDFGKPQDDVAVYEYTDIPMHVSLSSYVYKFKPWNNDTRCLYPPEKMQKEIDDLNLLMKSMVPWS</sequence>
<evidence type="ECO:0000313" key="2">
    <source>
        <dbReference type="Proteomes" id="UP000006319"/>
    </source>
</evidence>
<dbReference type="Proteomes" id="UP000006319">
    <property type="component" value="Chromosome 8"/>
</dbReference>
<gene>
    <name evidence="1" type="ORF">PCYB_083850</name>
</gene>
<dbReference type="EMBL" id="DF157100">
    <property type="protein sequence ID" value="GAB66224.1"/>
    <property type="molecule type" value="Genomic_DNA"/>
</dbReference>
<dbReference type="AlphaFoldDB" id="K6USL9"/>
<accession>K6USL9</accession>
<keyword evidence="2" id="KW-1185">Reference proteome</keyword>
<dbReference type="KEGG" id="pcy:PCYB_083850"/>
<protein>
    <submittedName>
        <fullName evidence="1">Uncharacterized protein</fullName>
    </submittedName>
</protein>
<name>K6USL9_PLACD</name>
<proteinExistence type="predicted"/>
<dbReference type="OrthoDB" id="390922at2759"/>
<reference evidence="1 2" key="1">
    <citation type="journal article" date="2012" name="Nat. Genet.">
        <title>Plasmodium cynomolgi genome sequences provide insight into Plasmodium vivax and the monkey malaria clade.</title>
        <authorList>
            <person name="Tachibana S."/>
            <person name="Sullivan S.A."/>
            <person name="Kawai S."/>
            <person name="Nakamura S."/>
            <person name="Kim H.R."/>
            <person name="Goto N."/>
            <person name="Arisue N."/>
            <person name="Palacpac N.M.Q."/>
            <person name="Honma H."/>
            <person name="Yagi M."/>
            <person name="Tougan T."/>
            <person name="Katakai Y."/>
            <person name="Kaneko O."/>
            <person name="Mita T."/>
            <person name="Kita K."/>
            <person name="Yasutomi Y."/>
            <person name="Sutton P.L."/>
            <person name="Shakhbatyan R."/>
            <person name="Horii T."/>
            <person name="Yasunaga T."/>
            <person name="Barnwell J.W."/>
            <person name="Escalante A.A."/>
            <person name="Carlton J.M."/>
            <person name="Tanabe K."/>
        </authorList>
    </citation>
    <scope>NUCLEOTIDE SEQUENCE [LARGE SCALE GENOMIC DNA]</scope>
    <source>
        <strain evidence="1 2">B</strain>
    </source>
</reference>